<sequence>MTEEAVPPPPPPPVTDGPVWSRENLIRPRQGRYVAGVSGAIARATNTDPVLWRVVLAVLGVFGGVGVLIYLLGWLLIPAEGDTGSPIESLLGRGRSGMQPISVVLLGAGTVIVFAFVVNDGFRAALLAAAVLVCAALVLKRNNKAAPPAGFPTAGPTAGAAAGPTTGTGLAPDPVPGPDATAEPAPPAAPVEEPTVAFAAASGPATATAPPGEPVNPPSPPSPPRFAPPTSESRPPFAPHGPWAQSTSQPPYAPPLPPRPPKPPKPPRERSKLGRITFFGIVVVMGVMAALDVAGMSVPISAYFAAALVTIALGLIVGAWFGRARGLIALAVLAALGLGISSGVESYGGQVANNTYRPQTLAAVADRYDFTIGNATIDLRSLDFAGQDQTVTIEMRLGQVQVLLPPTVDTSVTADVQDGRVNLFGQDHDAKELGAQEITELGTDGKGGGTLRLAIQMNAGNVEVKR</sequence>
<keyword evidence="2" id="KW-0472">Membrane</keyword>
<evidence type="ECO:0000313" key="5">
    <source>
        <dbReference type="EMBL" id="GIE19064.1"/>
    </source>
</evidence>
<proteinExistence type="predicted"/>
<keyword evidence="2" id="KW-0812">Transmembrane</keyword>
<keyword evidence="2" id="KW-1133">Transmembrane helix</keyword>
<dbReference type="Pfam" id="PF09922">
    <property type="entry name" value="LiaF-like_C"/>
    <property type="match status" value="1"/>
</dbReference>
<evidence type="ECO:0008006" key="7">
    <source>
        <dbReference type="Google" id="ProtNLM"/>
    </source>
</evidence>
<feature type="transmembrane region" description="Helical" evidence="2">
    <location>
        <begin position="273"/>
        <end position="294"/>
    </location>
</feature>
<evidence type="ECO:0000259" key="3">
    <source>
        <dbReference type="Pfam" id="PF04024"/>
    </source>
</evidence>
<feature type="compositionally biased region" description="Low complexity" evidence="1">
    <location>
        <begin position="148"/>
        <end position="172"/>
    </location>
</feature>
<dbReference type="InterPro" id="IPR024425">
    <property type="entry name" value="LiaF-like_C"/>
</dbReference>
<dbReference type="InterPro" id="IPR007168">
    <property type="entry name" value="Phageshock_PspC_N"/>
</dbReference>
<feature type="transmembrane region" description="Helical" evidence="2">
    <location>
        <begin position="98"/>
        <end position="116"/>
    </location>
</feature>
<reference evidence="5 6" key="1">
    <citation type="submission" date="2021-01" db="EMBL/GenBank/DDBJ databases">
        <title>Whole genome shotgun sequence of Actinoplanes humidus NBRC 14915.</title>
        <authorList>
            <person name="Komaki H."/>
            <person name="Tamura T."/>
        </authorList>
    </citation>
    <scope>NUCLEOTIDE SEQUENCE [LARGE SCALE GENOMIC DNA]</scope>
    <source>
        <strain evidence="5 6">NBRC 14915</strain>
    </source>
</reference>
<feature type="compositionally biased region" description="Pro residues" evidence="1">
    <location>
        <begin position="251"/>
        <end position="264"/>
    </location>
</feature>
<evidence type="ECO:0000256" key="2">
    <source>
        <dbReference type="SAM" id="Phobius"/>
    </source>
</evidence>
<protein>
    <recommendedName>
        <fullName evidence="7">Phage shock protein C (PspC) family protein</fullName>
    </recommendedName>
</protein>
<dbReference type="RefSeq" id="WP_203836317.1">
    <property type="nucleotide sequence ID" value="NZ_BAAATV010000005.1"/>
</dbReference>
<feature type="transmembrane region" description="Helical" evidence="2">
    <location>
        <begin position="122"/>
        <end position="139"/>
    </location>
</feature>
<name>A0ABQ3ZKM8_9ACTN</name>
<organism evidence="5 6">
    <name type="scientific">Winogradskya humida</name>
    <dbReference type="NCBI Taxonomy" id="113566"/>
    <lineage>
        <taxon>Bacteria</taxon>
        <taxon>Bacillati</taxon>
        <taxon>Actinomycetota</taxon>
        <taxon>Actinomycetes</taxon>
        <taxon>Micromonosporales</taxon>
        <taxon>Micromonosporaceae</taxon>
        <taxon>Winogradskya</taxon>
    </lineage>
</organism>
<dbReference type="Pfam" id="PF04024">
    <property type="entry name" value="PspC"/>
    <property type="match status" value="1"/>
</dbReference>
<feature type="compositionally biased region" description="Low complexity" evidence="1">
    <location>
        <begin position="190"/>
        <end position="210"/>
    </location>
</feature>
<feature type="domain" description="Phage shock protein PspC N-terminal" evidence="3">
    <location>
        <begin position="24"/>
        <end position="80"/>
    </location>
</feature>
<keyword evidence="6" id="KW-1185">Reference proteome</keyword>
<gene>
    <name evidence="5" type="ORF">Ahu01nite_021660</name>
</gene>
<dbReference type="EMBL" id="BOMN01000026">
    <property type="protein sequence ID" value="GIE19064.1"/>
    <property type="molecule type" value="Genomic_DNA"/>
</dbReference>
<accession>A0ABQ3ZKM8</accession>
<evidence type="ECO:0000313" key="6">
    <source>
        <dbReference type="Proteomes" id="UP000603200"/>
    </source>
</evidence>
<comment type="caution">
    <text evidence="5">The sequence shown here is derived from an EMBL/GenBank/DDBJ whole genome shotgun (WGS) entry which is preliminary data.</text>
</comment>
<feature type="domain" description="Cell wall-active antibiotics response LiaF-like C-terminal" evidence="4">
    <location>
        <begin position="371"/>
        <end position="464"/>
    </location>
</feature>
<feature type="region of interest" description="Disordered" evidence="1">
    <location>
        <begin position="148"/>
        <end position="271"/>
    </location>
</feature>
<feature type="transmembrane region" description="Helical" evidence="2">
    <location>
        <begin position="300"/>
        <end position="320"/>
    </location>
</feature>
<evidence type="ECO:0000256" key="1">
    <source>
        <dbReference type="SAM" id="MobiDB-lite"/>
    </source>
</evidence>
<feature type="transmembrane region" description="Helical" evidence="2">
    <location>
        <begin position="327"/>
        <end position="344"/>
    </location>
</feature>
<feature type="compositionally biased region" description="Pro residues" evidence="1">
    <location>
        <begin position="211"/>
        <end position="227"/>
    </location>
</feature>
<dbReference type="Proteomes" id="UP000603200">
    <property type="component" value="Unassembled WGS sequence"/>
</dbReference>
<feature type="transmembrane region" description="Helical" evidence="2">
    <location>
        <begin position="54"/>
        <end position="77"/>
    </location>
</feature>
<evidence type="ECO:0000259" key="4">
    <source>
        <dbReference type="Pfam" id="PF09922"/>
    </source>
</evidence>